<dbReference type="EMBL" id="WUAV01000004">
    <property type="protein sequence ID" value="KAF1759513.1"/>
    <property type="molecule type" value="Genomic_DNA"/>
</dbReference>
<name>A0A6A5GYP1_CAERE</name>
<evidence type="ECO:0000313" key="2">
    <source>
        <dbReference type="Proteomes" id="UP000483820"/>
    </source>
</evidence>
<reference evidence="1 2" key="1">
    <citation type="submission" date="2019-12" db="EMBL/GenBank/DDBJ databases">
        <title>Chromosome-level assembly of the Caenorhabditis remanei genome.</title>
        <authorList>
            <person name="Teterina A.A."/>
            <person name="Willis J.H."/>
            <person name="Phillips P.C."/>
        </authorList>
    </citation>
    <scope>NUCLEOTIDE SEQUENCE [LARGE SCALE GENOMIC DNA]</scope>
    <source>
        <strain evidence="1 2">PX506</strain>
        <tissue evidence="1">Whole organism</tissue>
    </source>
</reference>
<accession>A0A6A5GYP1</accession>
<dbReference type="RefSeq" id="XP_053586017.1">
    <property type="nucleotide sequence ID" value="XM_053731245.1"/>
</dbReference>
<organism evidence="1 2">
    <name type="scientific">Caenorhabditis remanei</name>
    <name type="common">Caenorhabditis vulgaris</name>
    <dbReference type="NCBI Taxonomy" id="31234"/>
    <lineage>
        <taxon>Eukaryota</taxon>
        <taxon>Metazoa</taxon>
        <taxon>Ecdysozoa</taxon>
        <taxon>Nematoda</taxon>
        <taxon>Chromadorea</taxon>
        <taxon>Rhabditida</taxon>
        <taxon>Rhabditina</taxon>
        <taxon>Rhabditomorpha</taxon>
        <taxon>Rhabditoidea</taxon>
        <taxon>Rhabditidae</taxon>
        <taxon>Peloderinae</taxon>
        <taxon>Caenorhabditis</taxon>
    </lineage>
</organism>
<proteinExistence type="predicted"/>
<protein>
    <submittedName>
        <fullName evidence="1">Uncharacterized protein</fullName>
    </submittedName>
</protein>
<dbReference type="CTD" id="78776214"/>
<gene>
    <name evidence="1" type="ORF">GCK72_015980</name>
</gene>
<sequence length="124" mass="14577">MEFLLSMELRFEHFHFFGEFSCLVESLSNAVQLDSGTFRCHFSAHKLTILCLHLRHLRIHQNPTTHRIVMFPLHRQLLLQRFFRLTESLTDVSLRFECRRDLTNSFVLLGEPTVAFRLIGCSAV</sequence>
<comment type="caution">
    <text evidence="1">The sequence shown here is derived from an EMBL/GenBank/DDBJ whole genome shotgun (WGS) entry which is preliminary data.</text>
</comment>
<dbReference type="AlphaFoldDB" id="A0A6A5GYP1"/>
<dbReference type="GeneID" id="78776214"/>
<dbReference type="KEGG" id="crq:GCK72_015980"/>
<dbReference type="Proteomes" id="UP000483820">
    <property type="component" value="Chromosome IV"/>
</dbReference>
<evidence type="ECO:0000313" key="1">
    <source>
        <dbReference type="EMBL" id="KAF1759513.1"/>
    </source>
</evidence>